<dbReference type="Gene3D" id="3.90.550.50">
    <property type="match status" value="1"/>
</dbReference>
<comment type="pathway">
    <text evidence="2">Protein modification; protein glycosylation.</text>
</comment>
<reference evidence="14" key="1">
    <citation type="submission" date="2016-11" db="UniProtKB">
        <authorList>
            <consortium name="WormBaseParasite"/>
        </authorList>
    </citation>
    <scope>IDENTIFICATION</scope>
</reference>
<evidence type="ECO:0000259" key="12">
    <source>
        <dbReference type="Pfam" id="PF02434"/>
    </source>
</evidence>
<dbReference type="GO" id="GO:0000166">
    <property type="term" value="F:nucleotide binding"/>
    <property type="evidence" value="ECO:0007669"/>
    <property type="project" value="UniProtKB-KW"/>
</dbReference>
<keyword evidence="13" id="KW-1185">Reference proteome</keyword>
<dbReference type="Pfam" id="PF02434">
    <property type="entry name" value="Fringe"/>
    <property type="match status" value="1"/>
</dbReference>
<dbReference type="AlphaFoldDB" id="A0A1I7XM52"/>
<organism evidence="13 14">
    <name type="scientific">Heterorhabditis bacteriophora</name>
    <name type="common">Entomopathogenic nematode worm</name>
    <dbReference type="NCBI Taxonomy" id="37862"/>
    <lineage>
        <taxon>Eukaryota</taxon>
        <taxon>Metazoa</taxon>
        <taxon>Ecdysozoa</taxon>
        <taxon>Nematoda</taxon>
        <taxon>Chromadorea</taxon>
        <taxon>Rhabditida</taxon>
        <taxon>Rhabditina</taxon>
        <taxon>Rhabditomorpha</taxon>
        <taxon>Strongyloidea</taxon>
        <taxon>Heterorhabditidae</taxon>
        <taxon>Heterorhabditis</taxon>
    </lineage>
</organism>
<keyword evidence="5" id="KW-0328">Glycosyltransferase</keyword>
<evidence type="ECO:0000313" key="14">
    <source>
        <dbReference type="WBParaSite" id="Hba_18811"/>
    </source>
</evidence>
<evidence type="ECO:0000256" key="9">
    <source>
        <dbReference type="ARBA" id="ARBA00022968"/>
    </source>
</evidence>
<evidence type="ECO:0000256" key="6">
    <source>
        <dbReference type="ARBA" id="ARBA00022679"/>
    </source>
</evidence>
<dbReference type="Proteomes" id="UP000095283">
    <property type="component" value="Unplaced"/>
</dbReference>
<comment type="similarity">
    <text evidence="3">Belongs to the glycosyltransferase 31 family. Beta3-Gal-T subfamily.</text>
</comment>
<evidence type="ECO:0000256" key="7">
    <source>
        <dbReference type="ARBA" id="ARBA00022692"/>
    </source>
</evidence>
<dbReference type="GO" id="GO:0016263">
    <property type="term" value="F:glycoprotein-N-acetylgalactosamine 3-beta-galactosyltransferase activity"/>
    <property type="evidence" value="ECO:0007669"/>
    <property type="project" value="UniProtKB-EC"/>
</dbReference>
<accession>A0A1I7XM52</accession>
<proteinExistence type="inferred from homology"/>
<feature type="domain" description="Fringe-like glycosyltransferase" evidence="12">
    <location>
        <begin position="192"/>
        <end position="309"/>
    </location>
</feature>
<evidence type="ECO:0000256" key="3">
    <source>
        <dbReference type="ARBA" id="ARBA00006462"/>
    </source>
</evidence>
<dbReference type="GO" id="GO:0016020">
    <property type="term" value="C:membrane"/>
    <property type="evidence" value="ECO:0007669"/>
    <property type="project" value="UniProtKB-SubCell"/>
</dbReference>
<keyword evidence="10" id="KW-1133">Transmembrane helix</keyword>
<dbReference type="PANTHER" id="PTHR23033">
    <property type="entry name" value="BETA1,3-GALACTOSYLTRANSFERASE"/>
    <property type="match status" value="1"/>
</dbReference>
<dbReference type="InterPro" id="IPR003378">
    <property type="entry name" value="Fringe-like_glycosylTrfase"/>
</dbReference>
<sequence length="311" mass="36247">MQILPFWETQLYRIAEWMMHFEEFIMLPPDEKDFPSIFSSTYGRSNETNSCDELVFIGNHIYIMYISLARRSKLVLWAAIFTQLQENSLMLSVIGLYGHFLKGQLLYITFSDMIYLVKTFLCIQISQLEQYFPEEFFKCTFPLLSYSRISMLISFSLSEQIPHMNLTSFSIDPKHEKPSYDENCWKLPLTMVVVKRTWTGDLPFVEYFSDVEDPYVPTIALGVNNTERGHCEKTFAILQYFLDHRDDWPDIQWLVLADDDTLLSVPRLLELLTCYDNKQKLIIGERYGFGFSHFGLTGYDYPTGGAGSALV</sequence>
<evidence type="ECO:0000256" key="10">
    <source>
        <dbReference type="ARBA" id="ARBA00022989"/>
    </source>
</evidence>
<keyword evidence="7" id="KW-0812">Transmembrane</keyword>
<dbReference type="WBParaSite" id="Hba_18811">
    <property type="protein sequence ID" value="Hba_18811"/>
    <property type="gene ID" value="Hba_18811"/>
</dbReference>
<evidence type="ECO:0000256" key="11">
    <source>
        <dbReference type="ARBA" id="ARBA00023136"/>
    </source>
</evidence>
<evidence type="ECO:0000256" key="5">
    <source>
        <dbReference type="ARBA" id="ARBA00022676"/>
    </source>
</evidence>
<evidence type="ECO:0000256" key="1">
    <source>
        <dbReference type="ARBA" id="ARBA00004606"/>
    </source>
</evidence>
<evidence type="ECO:0000313" key="13">
    <source>
        <dbReference type="Proteomes" id="UP000095283"/>
    </source>
</evidence>
<keyword evidence="11" id="KW-0472">Membrane</keyword>
<keyword evidence="9" id="KW-0735">Signal-anchor</keyword>
<dbReference type="EC" id="2.4.1.122" evidence="4"/>
<dbReference type="InterPro" id="IPR026050">
    <property type="entry name" value="C1GALT1/C1GALT1_chp1"/>
</dbReference>
<name>A0A1I7XM52_HETBA</name>
<keyword evidence="6" id="KW-0808">Transferase</keyword>
<keyword evidence="8" id="KW-0547">Nucleotide-binding</keyword>
<evidence type="ECO:0000256" key="4">
    <source>
        <dbReference type="ARBA" id="ARBA00012557"/>
    </source>
</evidence>
<evidence type="ECO:0000256" key="2">
    <source>
        <dbReference type="ARBA" id="ARBA00004922"/>
    </source>
</evidence>
<dbReference type="PANTHER" id="PTHR23033:SF14">
    <property type="entry name" value="GLYCOPROTEIN-N-ACETYLGALACTOSAMINE 3-BETA-GALACTOSYLTRANSFERASE 1-RELATED"/>
    <property type="match status" value="1"/>
</dbReference>
<protein>
    <recommendedName>
        <fullName evidence="4">N-acetylgalactosaminide beta-1,3-galactosyltransferase</fullName>
        <ecNumber evidence="4">2.4.1.122</ecNumber>
    </recommendedName>
</protein>
<evidence type="ECO:0000256" key="8">
    <source>
        <dbReference type="ARBA" id="ARBA00022741"/>
    </source>
</evidence>
<comment type="subcellular location">
    <subcellularLocation>
        <location evidence="1">Membrane</location>
        <topology evidence="1">Single-pass type II membrane protein</topology>
    </subcellularLocation>
</comment>